<evidence type="ECO:0000313" key="3">
    <source>
        <dbReference type="Proteomes" id="UP000026961"/>
    </source>
</evidence>
<sequence length="66" mass="6735">MKVKLAAVAETMLVSVKKAMVPTPSVVARGGRSATAAGRGGADCHPRRKLDSLTSKGTSDELIPSA</sequence>
<accession>A0A0E0BLU8</accession>
<reference evidence="2" key="1">
    <citation type="submission" date="2015-04" db="UniProtKB">
        <authorList>
            <consortium name="EnsemblPlants"/>
        </authorList>
    </citation>
    <scope>IDENTIFICATION</scope>
</reference>
<name>A0A0E0BLU8_9ORYZ</name>
<reference evidence="2" key="2">
    <citation type="submission" date="2018-05" db="EMBL/GenBank/DDBJ databases">
        <title>OgluRS3 (Oryza glumaepatula Reference Sequence Version 3).</title>
        <authorList>
            <person name="Zhang J."/>
            <person name="Kudrna D."/>
            <person name="Lee S."/>
            <person name="Talag J."/>
            <person name="Welchert J."/>
            <person name="Wing R.A."/>
        </authorList>
    </citation>
    <scope>NUCLEOTIDE SEQUENCE [LARGE SCALE GENOMIC DNA]</scope>
</reference>
<protein>
    <submittedName>
        <fullName evidence="2">Uncharacterized protein</fullName>
    </submittedName>
</protein>
<feature type="region of interest" description="Disordered" evidence="1">
    <location>
        <begin position="30"/>
        <end position="66"/>
    </location>
</feature>
<keyword evidence="3" id="KW-1185">Reference proteome</keyword>
<dbReference type="Gramene" id="OGLUM11G21080.1">
    <property type="protein sequence ID" value="OGLUM11G21080.1"/>
    <property type="gene ID" value="OGLUM11G21080"/>
</dbReference>
<evidence type="ECO:0000256" key="1">
    <source>
        <dbReference type="SAM" id="MobiDB-lite"/>
    </source>
</evidence>
<dbReference type="Proteomes" id="UP000026961">
    <property type="component" value="Chromosome 11"/>
</dbReference>
<feature type="compositionally biased region" description="Basic and acidic residues" evidence="1">
    <location>
        <begin position="42"/>
        <end position="51"/>
    </location>
</feature>
<dbReference type="EnsemblPlants" id="OGLUM11G21080.1">
    <property type="protein sequence ID" value="OGLUM11G21080.1"/>
    <property type="gene ID" value="OGLUM11G21080"/>
</dbReference>
<evidence type="ECO:0000313" key="2">
    <source>
        <dbReference type="EnsemblPlants" id="OGLUM11G21080.1"/>
    </source>
</evidence>
<dbReference type="HOGENOM" id="CLU_2835288_0_0_1"/>
<proteinExistence type="predicted"/>
<dbReference type="AlphaFoldDB" id="A0A0E0BLU8"/>
<organism evidence="2">
    <name type="scientific">Oryza glumipatula</name>
    <dbReference type="NCBI Taxonomy" id="40148"/>
    <lineage>
        <taxon>Eukaryota</taxon>
        <taxon>Viridiplantae</taxon>
        <taxon>Streptophyta</taxon>
        <taxon>Embryophyta</taxon>
        <taxon>Tracheophyta</taxon>
        <taxon>Spermatophyta</taxon>
        <taxon>Magnoliopsida</taxon>
        <taxon>Liliopsida</taxon>
        <taxon>Poales</taxon>
        <taxon>Poaceae</taxon>
        <taxon>BOP clade</taxon>
        <taxon>Oryzoideae</taxon>
        <taxon>Oryzeae</taxon>
        <taxon>Oryzinae</taxon>
        <taxon>Oryza</taxon>
    </lineage>
</organism>